<keyword evidence="1" id="KW-0472">Membrane</keyword>
<gene>
    <name evidence="2" type="primary">Dgri\GH10344</name>
    <name evidence="2" type="ORF">Dgri_GH10344</name>
</gene>
<dbReference type="GO" id="GO:0006044">
    <property type="term" value="P:N-acetylglucosamine metabolic process"/>
    <property type="evidence" value="ECO:0007669"/>
    <property type="project" value="TreeGrafter"/>
</dbReference>
<sequence length="491" mass="57126">MARSSAVGSHHTIITLANSKRLVLWAVVLVQLGFIGCIWLLQNNRSQQMQQQPELDLMGRVHFVRQSRNARLKLDEMQHIRRSHCLPSENINRYQQDFYQMKADQVNRSADYAAPIYMDLELAPALWCYREGTLNESRNERNNIDYLQAQPQCLCASGWHGRDCGQPEIIWRALMTHRRTGRGNDEAPLKLREASSTSLKRLYYMLELGDWEHINMELLELQLRTLIHVVDYFCIYYYVRERPTKHTDLTRRSLERQLDAMLISSYVLYQCENHSHCTSAVAYNYFRYQLWMLCSIQMQPTDLLLFGNGETVYAPIALKFLKYFAADVLPLRFRLKHNVYGFYWQHPERTRLQGVIGSVMHMHGDPQRMERQASYTLGDLNHYGGWSCELCMPPEQIVHKLTASAVERPGASSTVRLPNGTRSSRIDAAYVQQLMTAGMHLDGTTMLLRLRQQSEKYYAPETALIHSSQFGQLLVNLYDTNELDDVQEDED</sequence>
<evidence type="ECO:0000256" key="1">
    <source>
        <dbReference type="SAM" id="Phobius"/>
    </source>
</evidence>
<dbReference type="KEGG" id="dgr:6561484"/>
<dbReference type="InParanoid" id="B4JA55"/>
<organism evidence="3">
    <name type="scientific">Drosophila grimshawi</name>
    <name type="common">Hawaiian fruit fly</name>
    <name type="synonym">Idiomyia grimshawi</name>
    <dbReference type="NCBI Taxonomy" id="7222"/>
    <lineage>
        <taxon>Eukaryota</taxon>
        <taxon>Metazoa</taxon>
        <taxon>Ecdysozoa</taxon>
        <taxon>Arthropoda</taxon>
        <taxon>Hexapoda</taxon>
        <taxon>Insecta</taxon>
        <taxon>Pterygota</taxon>
        <taxon>Neoptera</taxon>
        <taxon>Endopterygota</taxon>
        <taxon>Diptera</taxon>
        <taxon>Brachycera</taxon>
        <taxon>Muscomorpha</taxon>
        <taxon>Ephydroidea</taxon>
        <taxon>Drosophilidae</taxon>
        <taxon>Drosophila</taxon>
        <taxon>Hawaiian Drosophila</taxon>
    </lineage>
</organism>
<dbReference type="PhylomeDB" id="B4JA55"/>
<dbReference type="PANTHER" id="PTHR12224">
    <property type="entry name" value="BETA-1,4-MANNOSYL-GLYCOPROTEIN BETA-1,4-N-ACETYLGLUCOSAMINYL-TRANSFERASE"/>
    <property type="match status" value="1"/>
</dbReference>
<feature type="transmembrane region" description="Helical" evidence="1">
    <location>
        <begin position="22"/>
        <end position="41"/>
    </location>
</feature>
<accession>B4JA55</accession>
<dbReference type="InterPro" id="IPR006813">
    <property type="entry name" value="Glyco_trans_17"/>
</dbReference>
<protein>
    <submittedName>
        <fullName evidence="2">GH10344</fullName>
    </submittedName>
</protein>
<dbReference type="GO" id="GO:0016020">
    <property type="term" value="C:membrane"/>
    <property type="evidence" value="ECO:0007669"/>
    <property type="project" value="InterPro"/>
</dbReference>
<proteinExistence type="predicted"/>
<dbReference type="OrthoDB" id="6474464at2759"/>
<dbReference type="GO" id="GO:0003830">
    <property type="term" value="F:beta-1,4-mannosylglycoprotein 4-beta-N-acetylglucosaminyltransferase activity"/>
    <property type="evidence" value="ECO:0007669"/>
    <property type="project" value="InterPro"/>
</dbReference>
<keyword evidence="1" id="KW-0812">Transmembrane</keyword>
<dbReference type="eggNOG" id="ENOG502QUBY">
    <property type="taxonomic scope" value="Eukaryota"/>
</dbReference>
<dbReference type="STRING" id="7222.B4JA55"/>
<dbReference type="FunCoup" id="B4JA55">
    <property type="interactions" value="67"/>
</dbReference>
<dbReference type="EMBL" id="CH916368">
    <property type="protein sequence ID" value="EDW03729.1"/>
    <property type="molecule type" value="Genomic_DNA"/>
</dbReference>
<keyword evidence="1" id="KW-1133">Transmembrane helix</keyword>
<dbReference type="Proteomes" id="UP000001070">
    <property type="component" value="Unassembled WGS sequence"/>
</dbReference>
<dbReference type="PANTHER" id="PTHR12224:SF0">
    <property type="entry name" value="BETA-1,4-MANNOSYL-GLYCOPROTEIN 4-BETA-N-ACETYLGLUCOSAMINYLTRANSFERASE"/>
    <property type="match status" value="1"/>
</dbReference>
<evidence type="ECO:0000313" key="2">
    <source>
        <dbReference type="EMBL" id="EDW03729.1"/>
    </source>
</evidence>
<keyword evidence="3" id="KW-1185">Reference proteome</keyword>
<dbReference type="HOGENOM" id="CLU_026035_0_0_1"/>
<dbReference type="OMA" id="QPEIIWR"/>
<name>B4JA55_DROGR</name>
<reference evidence="2 3" key="1">
    <citation type="journal article" date="2007" name="Nature">
        <title>Evolution of genes and genomes on the Drosophila phylogeny.</title>
        <authorList>
            <consortium name="Drosophila 12 Genomes Consortium"/>
            <person name="Clark A.G."/>
            <person name="Eisen M.B."/>
            <person name="Smith D.R."/>
            <person name="Bergman C.M."/>
            <person name="Oliver B."/>
            <person name="Markow T.A."/>
            <person name="Kaufman T.C."/>
            <person name="Kellis M."/>
            <person name="Gelbart W."/>
            <person name="Iyer V.N."/>
            <person name="Pollard D.A."/>
            <person name="Sackton T.B."/>
            <person name="Larracuente A.M."/>
            <person name="Singh N.D."/>
            <person name="Abad J.P."/>
            <person name="Abt D.N."/>
            <person name="Adryan B."/>
            <person name="Aguade M."/>
            <person name="Akashi H."/>
            <person name="Anderson W.W."/>
            <person name="Aquadro C.F."/>
            <person name="Ardell D.H."/>
            <person name="Arguello R."/>
            <person name="Artieri C.G."/>
            <person name="Barbash D.A."/>
            <person name="Barker D."/>
            <person name="Barsanti P."/>
            <person name="Batterham P."/>
            <person name="Batzoglou S."/>
            <person name="Begun D."/>
            <person name="Bhutkar A."/>
            <person name="Blanco E."/>
            <person name="Bosak S.A."/>
            <person name="Bradley R.K."/>
            <person name="Brand A.D."/>
            <person name="Brent M.R."/>
            <person name="Brooks A.N."/>
            <person name="Brown R.H."/>
            <person name="Butlin R.K."/>
            <person name="Caggese C."/>
            <person name="Calvi B.R."/>
            <person name="Bernardo de Carvalho A."/>
            <person name="Caspi A."/>
            <person name="Castrezana S."/>
            <person name="Celniker S.E."/>
            <person name="Chang J.L."/>
            <person name="Chapple C."/>
            <person name="Chatterji S."/>
            <person name="Chinwalla A."/>
            <person name="Civetta A."/>
            <person name="Clifton S.W."/>
            <person name="Comeron J.M."/>
            <person name="Costello J.C."/>
            <person name="Coyne J.A."/>
            <person name="Daub J."/>
            <person name="David R.G."/>
            <person name="Delcher A.L."/>
            <person name="Delehaunty K."/>
            <person name="Do C.B."/>
            <person name="Ebling H."/>
            <person name="Edwards K."/>
            <person name="Eickbush T."/>
            <person name="Evans J.D."/>
            <person name="Filipski A."/>
            <person name="Findeiss S."/>
            <person name="Freyhult E."/>
            <person name="Fulton L."/>
            <person name="Fulton R."/>
            <person name="Garcia A.C."/>
            <person name="Gardiner A."/>
            <person name="Garfield D.A."/>
            <person name="Garvin B.E."/>
            <person name="Gibson G."/>
            <person name="Gilbert D."/>
            <person name="Gnerre S."/>
            <person name="Godfrey J."/>
            <person name="Good R."/>
            <person name="Gotea V."/>
            <person name="Gravely B."/>
            <person name="Greenberg A.J."/>
            <person name="Griffiths-Jones S."/>
            <person name="Gross S."/>
            <person name="Guigo R."/>
            <person name="Gustafson E.A."/>
            <person name="Haerty W."/>
            <person name="Hahn M.W."/>
            <person name="Halligan D.L."/>
            <person name="Halpern A.L."/>
            <person name="Halter G.M."/>
            <person name="Han M.V."/>
            <person name="Heger A."/>
            <person name="Hillier L."/>
            <person name="Hinrichs A.S."/>
            <person name="Holmes I."/>
            <person name="Hoskins R.A."/>
            <person name="Hubisz M.J."/>
            <person name="Hultmark D."/>
            <person name="Huntley M.A."/>
            <person name="Jaffe D.B."/>
            <person name="Jagadeeshan S."/>
            <person name="Jeck W.R."/>
            <person name="Johnson J."/>
            <person name="Jones C.D."/>
            <person name="Jordan W.C."/>
            <person name="Karpen G.H."/>
            <person name="Kataoka E."/>
            <person name="Keightley P.D."/>
            <person name="Kheradpour P."/>
            <person name="Kirkness E.F."/>
            <person name="Koerich L.B."/>
            <person name="Kristiansen K."/>
            <person name="Kudrna D."/>
            <person name="Kulathinal R.J."/>
            <person name="Kumar S."/>
            <person name="Kwok R."/>
            <person name="Lander E."/>
            <person name="Langley C.H."/>
            <person name="Lapoint R."/>
            <person name="Lazzaro B.P."/>
            <person name="Lee S.J."/>
            <person name="Levesque L."/>
            <person name="Li R."/>
            <person name="Lin C.F."/>
            <person name="Lin M.F."/>
            <person name="Lindblad-Toh K."/>
            <person name="Llopart A."/>
            <person name="Long M."/>
            <person name="Low L."/>
            <person name="Lozovsky E."/>
            <person name="Lu J."/>
            <person name="Luo M."/>
            <person name="Machado C.A."/>
            <person name="Makalowski W."/>
            <person name="Marzo M."/>
            <person name="Matsuda M."/>
            <person name="Matzkin L."/>
            <person name="McAllister B."/>
            <person name="McBride C.S."/>
            <person name="McKernan B."/>
            <person name="McKernan K."/>
            <person name="Mendez-Lago M."/>
            <person name="Minx P."/>
            <person name="Mollenhauer M.U."/>
            <person name="Montooth K."/>
            <person name="Mount S.M."/>
            <person name="Mu X."/>
            <person name="Myers E."/>
            <person name="Negre B."/>
            <person name="Newfeld S."/>
            <person name="Nielsen R."/>
            <person name="Noor M.A."/>
            <person name="O'Grady P."/>
            <person name="Pachter L."/>
            <person name="Papaceit M."/>
            <person name="Parisi M.J."/>
            <person name="Parisi M."/>
            <person name="Parts L."/>
            <person name="Pedersen J.S."/>
            <person name="Pesole G."/>
            <person name="Phillippy A.M."/>
            <person name="Ponting C.P."/>
            <person name="Pop M."/>
            <person name="Porcelli D."/>
            <person name="Powell J.R."/>
            <person name="Prohaska S."/>
            <person name="Pruitt K."/>
            <person name="Puig M."/>
            <person name="Quesneville H."/>
            <person name="Ram K.R."/>
            <person name="Rand D."/>
            <person name="Rasmussen M.D."/>
            <person name="Reed L.K."/>
            <person name="Reenan R."/>
            <person name="Reily A."/>
            <person name="Remington K.A."/>
            <person name="Rieger T.T."/>
            <person name="Ritchie M.G."/>
            <person name="Robin C."/>
            <person name="Rogers Y.H."/>
            <person name="Rohde C."/>
            <person name="Rozas J."/>
            <person name="Rubenfield M.J."/>
            <person name="Ruiz A."/>
            <person name="Russo S."/>
            <person name="Salzberg S.L."/>
            <person name="Sanchez-Gracia A."/>
            <person name="Saranga D.J."/>
            <person name="Sato H."/>
            <person name="Schaeffer S.W."/>
            <person name="Schatz M.C."/>
            <person name="Schlenke T."/>
            <person name="Schwartz R."/>
            <person name="Segarra C."/>
            <person name="Singh R.S."/>
            <person name="Sirot L."/>
            <person name="Sirota M."/>
            <person name="Sisneros N.B."/>
            <person name="Smith C.D."/>
            <person name="Smith T.F."/>
            <person name="Spieth J."/>
            <person name="Stage D.E."/>
            <person name="Stark A."/>
            <person name="Stephan W."/>
            <person name="Strausberg R.L."/>
            <person name="Strempel S."/>
            <person name="Sturgill D."/>
            <person name="Sutton G."/>
            <person name="Sutton G.G."/>
            <person name="Tao W."/>
            <person name="Teichmann S."/>
            <person name="Tobari Y.N."/>
            <person name="Tomimura Y."/>
            <person name="Tsolas J.M."/>
            <person name="Valente V.L."/>
            <person name="Venter E."/>
            <person name="Venter J.C."/>
            <person name="Vicario S."/>
            <person name="Vieira F.G."/>
            <person name="Vilella A.J."/>
            <person name="Villasante A."/>
            <person name="Walenz B."/>
            <person name="Wang J."/>
            <person name="Wasserman M."/>
            <person name="Watts T."/>
            <person name="Wilson D."/>
            <person name="Wilson R.K."/>
            <person name="Wing R.A."/>
            <person name="Wolfner M.F."/>
            <person name="Wong A."/>
            <person name="Wong G.K."/>
            <person name="Wu C.I."/>
            <person name="Wu G."/>
            <person name="Yamamoto D."/>
            <person name="Yang H.P."/>
            <person name="Yang S.P."/>
            <person name="Yorke J.A."/>
            <person name="Yoshida K."/>
            <person name="Zdobnov E."/>
            <person name="Zhang P."/>
            <person name="Zhang Y."/>
            <person name="Zimin A.V."/>
            <person name="Baldwin J."/>
            <person name="Abdouelleil A."/>
            <person name="Abdulkadir J."/>
            <person name="Abebe A."/>
            <person name="Abera B."/>
            <person name="Abreu J."/>
            <person name="Acer S.C."/>
            <person name="Aftuck L."/>
            <person name="Alexander A."/>
            <person name="An P."/>
            <person name="Anderson E."/>
            <person name="Anderson S."/>
            <person name="Arachi H."/>
            <person name="Azer M."/>
            <person name="Bachantsang P."/>
            <person name="Barry A."/>
            <person name="Bayul T."/>
            <person name="Berlin A."/>
            <person name="Bessette D."/>
            <person name="Bloom T."/>
            <person name="Blye J."/>
            <person name="Boguslavskiy L."/>
            <person name="Bonnet C."/>
            <person name="Boukhgalter B."/>
            <person name="Bourzgui I."/>
            <person name="Brown A."/>
            <person name="Cahill P."/>
            <person name="Channer S."/>
            <person name="Cheshatsang Y."/>
            <person name="Chuda L."/>
            <person name="Citroen M."/>
            <person name="Collymore A."/>
            <person name="Cooke P."/>
            <person name="Costello M."/>
            <person name="D'Aco K."/>
            <person name="Daza R."/>
            <person name="De Haan G."/>
            <person name="DeGray S."/>
            <person name="DeMaso C."/>
            <person name="Dhargay N."/>
            <person name="Dooley K."/>
            <person name="Dooley E."/>
            <person name="Doricent M."/>
            <person name="Dorje P."/>
            <person name="Dorjee K."/>
            <person name="Dupes A."/>
            <person name="Elong R."/>
            <person name="Falk J."/>
            <person name="Farina A."/>
            <person name="Faro S."/>
            <person name="Ferguson D."/>
            <person name="Fisher S."/>
            <person name="Foley C.D."/>
            <person name="Franke A."/>
            <person name="Friedrich D."/>
            <person name="Gadbois L."/>
            <person name="Gearin G."/>
            <person name="Gearin C.R."/>
            <person name="Giannoukos G."/>
            <person name="Goode T."/>
            <person name="Graham J."/>
            <person name="Grandbois E."/>
            <person name="Grewal S."/>
            <person name="Gyaltsen K."/>
            <person name="Hafez N."/>
            <person name="Hagos B."/>
            <person name="Hall J."/>
            <person name="Henson C."/>
            <person name="Hollinger A."/>
            <person name="Honan T."/>
            <person name="Huard M.D."/>
            <person name="Hughes L."/>
            <person name="Hurhula B."/>
            <person name="Husby M.E."/>
            <person name="Kamat A."/>
            <person name="Kanga B."/>
            <person name="Kashin S."/>
            <person name="Khazanovich D."/>
            <person name="Kisner P."/>
            <person name="Lance K."/>
            <person name="Lara M."/>
            <person name="Lee W."/>
            <person name="Lennon N."/>
            <person name="Letendre F."/>
            <person name="LeVine R."/>
            <person name="Lipovsky A."/>
            <person name="Liu X."/>
            <person name="Liu J."/>
            <person name="Liu S."/>
            <person name="Lokyitsang T."/>
            <person name="Lokyitsang Y."/>
            <person name="Lubonja R."/>
            <person name="Lui A."/>
            <person name="MacDonald P."/>
            <person name="Magnisalis V."/>
            <person name="Maru K."/>
            <person name="Matthews C."/>
            <person name="McCusker W."/>
            <person name="McDonough S."/>
            <person name="Mehta T."/>
            <person name="Meldrim J."/>
            <person name="Meneus L."/>
            <person name="Mihai O."/>
            <person name="Mihalev A."/>
            <person name="Mihova T."/>
            <person name="Mittelman R."/>
            <person name="Mlenga V."/>
            <person name="Montmayeur A."/>
            <person name="Mulrain L."/>
            <person name="Navidi A."/>
            <person name="Naylor J."/>
            <person name="Negash T."/>
            <person name="Nguyen T."/>
            <person name="Nguyen N."/>
            <person name="Nicol R."/>
            <person name="Norbu C."/>
            <person name="Norbu N."/>
            <person name="Novod N."/>
            <person name="O'Neill B."/>
            <person name="Osman S."/>
            <person name="Markiewicz E."/>
            <person name="Oyono O.L."/>
            <person name="Patti C."/>
            <person name="Phunkhang P."/>
            <person name="Pierre F."/>
            <person name="Priest M."/>
            <person name="Raghuraman S."/>
            <person name="Rege F."/>
            <person name="Reyes R."/>
            <person name="Rise C."/>
            <person name="Rogov P."/>
            <person name="Ross K."/>
            <person name="Ryan E."/>
            <person name="Settipalli S."/>
            <person name="Shea T."/>
            <person name="Sherpa N."/>
            <person name="Shi L."/>
            <person name="Shih D."/>
            <person name="Sparrow T."/>
            <person name="Spaulding J."/>
            <person name="Stalker J."/>
            <person name="Stange-Thomann N."/>
            <person name="Stavropoulos S."/>
            <person name="Stone C."/>
            <person name="Strader C."/>
            <person name="Tesfaye S."/>
            <person name="Thomson T."/>
            <person name="Thoulutsang Y."/>
            <person name="Thoulutsang D."/>
            <person name="Topham K."/>
            <person name="Topping I."/>
            <person name="Tsamla T."/>
            <person name="Vassiliev H."/>
            <person name="Vo A."/>
            <person name="Wangchuk T."/>
            <person name="Wangdi T."/>
            <person name="Weiand M."/>
            <person name="Wilkinson J."/>
            <person name="Wilson A."/>
            <person name="Yadav S."/>
            <person name="Young G."/>
            <person name="Yu Q."/>
            <person name="Zembek L."/>
            <person name="Zhong D."/>
            <person name="Zimmer A."/>
            <person name="Zwirko Z."/>
            <person name="Jaffe D.B."/>
            <person name="Alvarez P."/>
            <person name="Brockman W."/>
            <person name="Butler J."/>
            <person name="Chin C."/>
            <person name="Gnerre S."/>
            <person name="Grabherr M."/>
            <person name="Kleber M."/>
            <person name="Mauceli E."/>
            <person name="MacCallum I."/>
        </authorList>
    </citation>
    <scope>NUCLEOTIDE SEQUENCE [LARGE SCALE GENOMIC DNA]</scope>
    <source>
        <strain evidence="3">Tucson 15287-2541.00</strain>
    </source>
</reference>
<evidence type="ECO:0000313" key="3">
    <source>
        <dbReference type="Proteomes" id="UP000001070"/>
    </source>
</evidence>
<dbReference type="AlphaFoldDB" id="B4JA55"/>